<dbReference type="Proteomes" id="UP000276029">
    <property type="component" value="Unassembled WGS sequence"/>
</dbReference>
<proteinExistence type="predicted"/>
<dbReference type="EMBL" id="RBWX01000008">
    <property type="protein sequence ID" value="RKS89079.1"/>
    <property type="molecule type" value="Genomic_DNA"/>
</dbReference>
<dbReference type="Proteomes" id="UP000275727">
    <property type="component" value="Chromosome"/>
</dbReference>
<reference evidence="1 3" key="1">
    <citation type="submission" date="2018-06" db="EMBL/GenBank/DDBJ databases">
        <title>Complete Genome Sequence of the Microcystin-Degrading Bacterium Sphingosinicella microcystinivorans Strain B-9.</title>
        <authorList>
            <person name="Jin H."/>
            <person name="Nishizawa T."/>
            <person name="Guo Y."/>
            <person name="Nishizawa A."/>
            <person name="Park H."/>
            <person name="Kato H."/>
            <person name="Tsuji K."/>
            <person name="Harada K."/>
        </authorList>
    </citation>
    <scope>NUCLEOTIDE SEQUENCE [LARGE SCALE GENOMIC DNA]</scope>
    <source>
        <strain evidence="1 3">B9</strain>
    </source>
</reference>
<sequence length="84" mass="9214">MTVEALIPVTPPLVKSRLRTKRKAAVELVLEDGTSLAGHMFVGPDERVLECLNDARPFLPFLQSDGTMLIVAKLKIAACRPLED</sequence>
<keyword evidence="4" id="KW-1185">Reference proteome</keyword>
<dbReference type="EMBL" id="AP018711">
    <property type="protein sequence ID" value="BBE32835.1"/>
    <property type="molecule type" value="Genomic_DNA"/>
</dbReference>
<protein>
    <submittedName>
        <fullName evidence="1">Uncharacterized protein</fullName>
    </submittedName>
</protein>
<evidence type="ECO:0000313" key="4">
    <source>
        <dbReference type="Proteomes" id="UP000276029"/>
    </source>
</evidence>
<evidence type="ECO:0000313" key="3">
    <source>
        <dbReference type="Proteomes" id="UP000275727"/>
    </source>
</evidence>
<name>A0AAD1D340_SPHMI</name>
<evidence type="ECO:0000313" key="1">
    <source>
        <dbReference type="EMBL" id="BBE32835.1"/>
    </source>
</evidence>
<dbReference type="RefSeq" id="WP_126494480.1">
    <property type="nucleotide sequence ID" value="NZ_AP018711.1"/>
</dbReference>
<accession>A0AAD1D340</accession>
<dbReference type="AlphaFoldDB" id="A0AAD1D340"/>
<dbReference type="KEGG" id="smic:SmB9_04930"/>
<reference evidence="2 4" key="2">
    <citation type="submission" date="2018-10" db="EMBL/GenBank/DDBJ databases">
        <title>Genomic Encyclopedia of Type Strains, Phase IV (KMG-IV): sequencing the most valuable type-strain genomes for metagenomic binning, comparative biology and taxonomic classification.</title>
        <authorList>
            <person name="Goeker M."/>
        </authorList>
    </citation>
    <scope>NUCLEOTIDE SEQUENCE [LARGE SCALE GENOMIC DNA]</scope>
    <source>
        <strain evidence="2 4">DSM 19791</strain>
    </source>
</reference>
<organism evidence="1 3">
    <name type="scientific">Sphingosinicella microcystinivorans</name>
    <dbReference type="NCBI Taxonomy" id="335406"/>
    <lineage>
        <taxon>Bacteria</taxon>
        <taxon>Pseudomonadati</taxon>
        <taxon>Pseudomonadota</taxon>
        <taxon>Alphaproteobacteria</taxon>
        <taxon>Sphingomonadales</taxon>
        <taxon>Sphingosinicellaceae</taxon>
        <taxon>Sphingosinicella</taxon>
    </lineage>
</organism>
<evidence type="ECO:0000313" key="2">
    <source>
        <dbReference type="EMBL" id="RKS89079.1"/>
    </source>
</evidence>
<gene>
    <name evidence="2" type="ORF">DFR51_2293</name>
    <name evidence="1" type="ORF">SmB9_04930</name>
</gene>